<evidence type="ECO:0000259" key="2">
    <source>
        <dbReference type="Pfam" id="PF00248"/>
    </source>
</evidence>
<dbReference type="RefSeq" id="WP_146781296.1">
    <property type="nucleotide sequence ID" value="NZ_BAABIO010000006.1"/>
</dbReference>
<gene>
    <name evidence="3" type="ORF">FSB75_00280</name>
</gene>
<feature type="domain" description="NADP-dependent oxidoreductase" evidence="2">
    <location>
        <begin position="6"/>
        <end position="276"/>
    </location>
</feature>
<dbReference type="GO" id="GO:0016491">
    <property type="term" value="F:oxidoreductase activity"/>
    <property type="evidence" value="ECO:0007669"/>
    <property type="project" value="UniProtKB-KW"/>
</dbReference>
<reference evidence="3 4" key="1">
    <citation type="journal article" date="2015" name="Int. J. Syst. Evol. Microbiol.">
        <title>Flavisolibacter ginsenosidimutans sp. nov., with ginsenoside-converting activity isolated from soil used for cultivating ginseng.</title>
        <authorList>
            <person name="Zhao Y."/>
            <person name="Liu Q."/>
            <person name="Kang M.S."/>
            <person name="Jin F."/>
            <person name="Yu H."/>
            <person name="Im W.T."/>
        </authorList>
    </citation>
    <scope>NUCLEOTIDE SEQUENCE [LARGE SCALE GENOMIC DNA]</scope>
    <source>
        <strain evidence="3 4">Gsoil 636</strain>
    </source>
</reference>
<dbReference type="PANTHER" id="PTHR43364">
    <property type="entry name" value="NADH-SPECIFIC METHYLGLYOXAL REDUCTASE-RELATED"/>
    <property type="match status" value="1"/>
</dbReference>
<dbReference type="InterPro" id="IPR023210">
    <property type="entry name" value="NADP_OxRdtase_dom"/>
</dbReference>
<dbReference type="AlphaFoldDB" id="A0A5B8UDC2"/>
<evidence type="ECO:0000313" key="3">
    <source>
        <dbReference type="EMBL" id="QEC54402.1"/>
    </source>
</evidence>
<accession>A0A5B8UDC2</accession>
<evidence type="ECO:0000256" key="1">
    <source>
        <dbReference type="ARBA" id="ARBA00023002"/>
    </source>
</evidence>
<dbReference type="Proteomes" id="UP000321204">
    <property type="component" value="Chromosome"/>
</dbReference>
<dbReference type="InterPro" id="IPR036812">
    <property type="entry name" value="NAD(P)_OxRdtase_dom_sf"/>
</dbReference>
<dbReference type="Pfam" id="PF00248">
    <property type="entry name" value="Aldo_ket_red"/>
    <property type="match status" value="1"/>
</dbReference>
<dbReference type="OrthoDB" id="9804790at2"/>
<dbReference type="InterPro" id="IPR020471">
    <property type="entry name" value="AKR"/>
</dbReference>
<evidence type="ECO:0000313" key="4">
    <source>
        <dbReference type="Proteomes" id="UP000321204"/>
    </source>
</evidence>
<dbReference type="InterPro" id="IPR050523">
    <property type="entry name" value="AKR_Detox_Biosynth"/>
</dbReference>
<keyword evidence="4" id="KW-1185">Reference proteome</keyword>
<dbReference type="PRINTS" id="PR00069">
    <property type="entry name" value="ALDKETRDTASE"/>
</dbReference>
<dbReference type="Gene3D" id="3.20.20.100">
    <property type="entry name" value="NADP-dependent oxidoreductase domain"/>
    <property type="match status" value="1"/>
</dbReference>
<sequence length="287" mass="31621">MKTKAAIGLGCVTFGREIDKAASFKMMDHALGKGIKMFDTAAAYGNGASEEIIGHWLKTRQRSGLVIATKILPPFDLLNIATSVENSLKRLGVDAIDILYLHRWDESCETPECLSALDNLLRAGKVKALGASNFSAKQLENLLQLQEQYSYSTFQFVQNNHNLAVSDIDDAFRRVCVENNIEIVTYSPLGAGFLTGKYGQDVQSGSRFDLVPGHQNIYFQDAAFKRLERLRSVAARTGYTPVHLALAWALHQDVSTVLVGGRTTQHLDQAFKALSFFDAALFAELEG</sequence>
<protein>
    <submittedName>
        <fullName evidence="3">Aldo/keto reductase</fullName>
    </submittedName>
</protein>
<keyword evidence="1" id="KW-0560">Oxidoreductase</keyword>
<organism evidence="3 4">
    <name type="scientific">Flavisolibacter ginsenosidimutans</name>
    <dbReference type="NCBI Taxonomy" id="661481"/>
    <lineage>
        <taxon>Bacteria</taxon>
        <taxon>Pseudomonadati</taxon>
        <taxon>Bacteroidota</taxon>
        <taxon>Chitinophagia</taxon>
        <taxon>Chitinophagales</taxon>
        <taxon>Chitinophagaceae</taxon>
        <taxon>Flavisolibacter</taxon>
    </lineage>
</organism>
<dbReference type="EMBL" id="CP042433">
    <property type="protein sequence ID" value="QEC54402.1"/>
    <property type="molecule type" value="Genomic_DNA"/>
</dbReference>
<dbReference type="PANTHER" id="PTHR43364:SF4">
    <property type="entry name" value="NAD(P)-LINKED OXIDOREDUCTASE SUPERFAMILY PROTEIN"/>
    <property type="match status" value="1"/>
</dbReference>
<dbReference type="SUPFAM" id="SSF51430">
    <property type="entry name" value="NAD(P)-linked oxidoreductase"/>
    <property type="match status" value="1"/>
</dbReference>
<proteinExistence type="predicted"/>
<name>A0A5B8UDC2_9BACT</name>
<dbReference type="KEGG" id="fgg:FSB75_00280"/>